<dbReference type="KEGG" id="trr:M419DRAFT_87945"/>
<dbReference type="SUPFAM" id="SSF53383">
    <property type="entry name" value="PLP-dependent transferases"/>
    <property type="match status" value="1"/>
</dbReference>
<reference evidence="5" key="1">
    <citation type="journal article" date="2013" name="Ind. Biotechnol.">
        <title>Comparative genomics analysis of Trichoderma reesei strains.</title>
        <authorList>
            <person name="Koike H."/>
            <person name="Aerts A."/>
            <person name="LaButti K."/>
            <person name="Grigoriev I.V."/>
            <person name="Baker S.E."/>
        </authorList>
    </citation>
    <scope>NUCLEOTIDE SEQUENCE [LARGE SCALE GENOMIC DNA]</scope>
    <source>
        <strain evidence="5">ATCC 56765 / BCRC 32924 / NRRL 11460 / Rut C-30</strain>
    </source>
</reference>
<dbReference type="EMBL" id="KI911160">
    <property type="protein sequence ID" value="ETR98728.1"/>
    <property type="molecule type" value="Genomic_DNA"/>
</dbReference>
<proteinExistence type="inferred from homology"/>
<dbReference type="GO" id="GO:0030170">
    <property type="term" value="F:pyridoxal phosphate binding"/>
    <property type="evidence" value="ECO:0007669"/>
    <property type="project" value="InterPro"/>
</dbReference>
<dbReference type="PANTHER" id="PTHR42699:SF1">
    <property type="entry name" value="CYSTATHIONINE GAMMA-SYNTHASE-RELATED"/>
    <property type="match status" value="1"/>
</dbReference>
<comment type="similarity">
    <text evidence="3">Belongs to the trans-sulfuration enzymes family.</text>
</comment>
<keyword evidence="2 3" id="KW-0663">Pyridoxal phosphate</keyword>
<evidence type="ECO:0000256" key="1">
    <source>
        <dbReference type="ARBA" id="ARBA00001933"/>
    </source>
</evidence>
<organism evidence="4 5">
    <name type="scientific">Hypocrea jecorina (strain ATCC 56765 / BCRC 32924 / NRRL 11460 / Rut C-30)</name>
    <name type="common">Trichoderma reesei</name>
    <dbReference type="NCBI Taxonomy" id="1344414"/>
    <lineage>
        <taxon>Eukaryota</taxon>
        <taxon>Fungi</taxon>
        <taxon>Dikarya</taxon>
        <taxon>Ascomycota</taxon>
        <taxon>Pezizomycotina</taxon>
        <taxon>Sordariomycetes</taxon>
        <taxon>Hypocreomycetidae</taxon>
        <taxon>Hypocreales</taxon>
        <taxon>Hypocreaceae</taxon>
        <taxon>Trichoderma</taxon>
    </lineage>
</organism>
<dbReference type="InterPro" id="IPR051750">
    <property type="entry name" value="Trans-sulfuration_enzymes"/>
</dbReference>
<dbReference type="HOGENOM" id="CLU_011302_3_0_1"/>
<dbReference type="GO" id="GO:0019346">
    <property type="term" value="P:transsulfuration"/>
    <property type="evidence" value="ECO:0007669"/>
    <property type="project" value="InterPro"/>
</dbReference>
<sequence length="556" mass="61788">MVVLRTQSDFGHAPPPQTPYSIISNLPGWGMVQGFRDGDMSAMAKVVHIYPRFGPTQFAAMLGQEVAKRVGHEGKACMVYLNPIMWPFTAGHVQNKAREEAAIDPEKLTYKCVDVGGHRLYAVLFEPAHIKALLLSWGTPGLGLSIRMAEHLLKDIDTLVEVPFDDYKNPPEPTYTPAGPAHQLLRERINYFVHRGAIDPELVKSKPSDVLLFPTGMAAIFYATNVIQEYRPGTNVALGVVFHNTHHHLYEESLNGFKHLGMVDEKGLDEMETWLDGEASQGKKVSFVIVEFPGNPTTQSVDLSRLKKLSEKHGFVLIVDDTLAGFANVDVLAYSDILLTSLTKSFNGRADALGGSIVLNPLSPHYNELSSRFAKSFNNEFFAADAEVILLNSHDYLERTRRLNRNAEAMATFLHQTIGRDDSPVARVQYPSLLPDKSIYDRYLRRSTTDLPNPGYGCLLNVEFESVAAAQAFYDRCGFYSSPHLGGHVTIMLAYNMMMFGKKKEEREEFRTYGAIEESIRLSAGLEDAEDLIDTLKDALDAATEAQKKAAPNGTQ</sequence>
<dbReference type="InterPro" id="IPR015421">
    <property type="entry name" value="PyrdxlP-dep_Trfase_major"/>
</dbReference>
<dbReference type="AlphaFoldDB" id="A0A024S051"/>
<dbReference type="Proteomes" id="UP000024376">
    <property type="component" value="Unassembled WGS sequence"/>
</dbReference>
<evidence type="ECO:0000256" key="3">
    <source>
        <dbReference type="RuleBase" id="RU362118"/>
    </source>
</evidence>
<dbReference type="Pfam" id="PF01053">
    <property type="entry name" value="Cys_Met_Meta_PP"/>
    <property type="match status" value="1"/>
</dbReference>
<dbReference type="InterPro" id="IPR015422">
    <property type="entry name" value="PyrdxlP-dep_Trfase_small"/>
</dbReference>
<dbReference type="OrthoDB" id="10047078at2759"/>
<protein>
    <submittedName>
        <fullName evidence="4">Cystathionine gamma-synthase</fullName>
    </submittedName>
</protein>
<dbReference type="Gene3D" id="3.40.640.10">
    <property type="entry name" value="Type I PLP-dependent aspartate aminotransferase-like (Major domain)"/>
    <property type="match status" value="1"/>
</dbReference>
<accession>A0A024S051</accession>
<name>A0A024S051_HYPJR</name>
<dbReference type="InterPro" id="IPR015424">
    <property type="entry name" value="PyrdxlP-dep_Trfase"/>
</dbReference>
<dbReference type="InterPro" id="IPR000277">
    <property type="entry name" value="Cys/Met-Metab_PyrdxlP-dep_enz"/>
</dbReference>
<evidence type="ECO:0000313" key="4">
    <source>
        <dbReference type="EMBL" id="ETR98728.1"/>
    </source>
</evidence>
<evidence type="ECO:0000313" key="5">
    <source>
        <dbReference type="Proteomes" id="UP000024376"/>
    </source>
</evidence>
<dbReference type="PANTHER" id="PTHR42699">
    <property type="match status" value="1"/>
</dbReference>
<evidence type="ECO:0000256" key="2">
    <source>
        <dbReference type="ARBA" id="ARBA00022898"/>
    </source>
</evidence>
<comment type="cofactor">
    <cofactor evidence="1 3">
        <name>pyridoxal 5'-phosphate</name>
        <dbReference type="ChEBI" id="CHEBI:597326"/>
    </cofactor>
</comment>
<dbReference type="Gene3D" id="3.90.1150.10">
    <property type="entry name" value="Aspartate Aminotransferase, domain 1"/>
    <property type="match status" value="1"/>
</dbReference>
<dbReference type="GO" id="GO:0003962">
    <property type="term" value="F:cystathionine gamma-synthase activity"/>
    <property type="evidence" value="ECO:0007669"/>
    <property type="project" value="TreeGrafter"/>
</dbReference>
<gene>
    <name evidence="4" type="ORF">M419DRAFT_87945</name>
</gene>